<organism evidence="3 4">
    <name type="scientific">Neoarthrinium moseri</name>
    <dbReference type="NCBI Taxonomy" id="1658444"/>
    <lineage>
        <taxon>Eukaryota</taxon>
        <taxon>Fungi</taxon>
        <taxon>Dikarya</taxon>
        <taxon>Ascomycota</taxon>
        <taxon>Pezizomycotina</taxon>
        <taxon>Sordariomycetes</taxon>
        <taxon>Xylariomycetidae</taxon>
        <taxon>Amphisphaeriales</taxon>
        <taxon>Apiosporaceae</taxon>
        <taxon>Neoarthrinium</taxon>
    </lineage>
</organism>
<evidence type="ECO:0000256" key="1">
    <source>
        <dbReference type="ARBA" id="ARBA00038158"/>
    </source>
</evidence>
<proteinExistence type="inferred from homology"/>
<dbReference type="Proteomes" id="UP000829685">
    <property type="component" value="Unassembled WGS sequence"/>
</dbReference>
<feature type="region of interest" description="Disordered" evidence="2">
    <location>
        <begin position="1"/>
        <end position="34"/>
    </location>
</feature>
<dbReference type="EMBL" id="JAFIMR010000021">
    <property type="protein sequence ID" value="KAI1865717.1"/>
    <property type="molecule type" value="Genomic_DNA"/>
</dbReference>
<comment type="similarity">
    <text evidence="1">Belongs to the methyltransferase superfamily. LaeA methyltransferase family.</text>
</comment>
<feature type="compositionally biased region" description="Polar residues" evidence="2">
    <location>
        <begin position="7"/>
        <end position="27"/>
    </location>
</feature>
<gene>
    <name evidence="3" type="ORF">JX265_008040</name>
</gene>
<evidence type="ECO:0000313" key="4">
    <source>
        <dbReference type="Proteomes" id="UP000829685"/>
    </source>
</evidence>
<keyword evidence="4" id="KW-1185">Reference proteome</keyword>
<protein>
    <submittedName>
        <fullName evidence="3">Uncharacterized protein</fullName>
    </submittedName>
</protein>
<dbReference type="PANTHER" id="PTHR43591:SF10">
    <property type="entry name" value="ABC TRANSMEMBRANE TYPE-1 DOMAIN-CONTAINING PROTEIN-RELATED"/>
    <property type="match status" value="1"/>
</dbReference>
<comment type="caution">
    <text evidence="3">The sequence shown here is derived from an EMBL/GenBank/DDBJ whole genome shotgun (WGS) entry which is preliminary data.</text>
</comment>
<dbReference type="AlphaFoldDB" id="A0A9P9WJ07"/>
<evidence type="ECO:0000256" key="2">
    <source>
        <dbReference type="SAM" id="MobiDB-lite"/>
    </source>
</evidence>
<evidence type="ECO:0000313" key="3">
    <source>
        <dbReference type="EMBL" id="KAI1865717.1"/>
    </source>
</evidence>
<name>A0A9P9WJ07_9PEZI</name>
<dbReference type="Gene3D" id="3.40.50.150">
    <property type="entry name" value="Vaccinia Virus protein VP39"/>
    <property type="match status" value="1"/>
</dbReference>
<dbReference type="InterPro" id="IPR029063">
    <property type="entry name" value="SAM-dependent_MTases_sf"/>
</dbReference>
<dbReference type="PANTHER" id="PTHR43591">
    <property type="entry name" value="METHYLTRANSFERASE"/>
    <property type="match status" value="1"/>
</dbReference>
<reference evidence="3" key="1">
    <citation type="submission" date="2021-03" db="EMBL/GenBank/DDBJ databases">
        <title>Revisited historic fungal species revealed as producer of novel bioactive compounds through whole genome sequencing and comparative genomics.</title>
        <authorList>
            <person name="Vignolle G.A."/>
            <person name="Hochenegger N."/>
            <person name="Mach R.L."/>
            <person name="Mach-Aigner A.R."/>
            <person name="Javad Rahimi M."/>
            <person name="Salim K.A."/>
            <person name="Chan C.M."/>
            <person name="Lim L.B.L."/>
            <person name="Cai F."/>
            <person name="Druzhinina I.S."/>
            <person name="U'Ren J.M."/>
            <person name="Derntl C."/>
        </authorList>
    </citation>
    <scope>NUCLEOTIDE SEQUENCE</scope>
    <source>
        <strain evidence="3">TUCIM 5799</strain>
    </source>
</reference>
<dbReference type="CDD" id="cd02440">
    <property type="entry name" value="AdoMet_MTases"/>
    <property type="match status" value="1"/>
</dbReference>
<dbReference type="SUPFAM" id="SSF53335">
    <property type="entry name" value="S-adenosyl-L-methionine-dependent methyltransferases"/>
    <property type="match status" value="1"/>
</dbReference>
<sequence>MPDRPHASQTLQGGNSQTGDTNWSGTHIPTAPANFPSQYEVLSQASASLTDASNLEADPKLYVASFGERERGWTIPDMYSTVDENGRTYQGFMPGEYSLPNDGEEQDRQDFQHALYNIILDGKLASAPIRSPKHILDIGTGTGIWAIDAAELWPSAQVIGTDLSLIQAAPRTSNCHFFLENSETQDWVYSSPFDYIHLRSVGPCFTDIRTVFQKAYNHLAPGGWIELQDGAWELYSLNNTSRGSAFERWLALIKVGSLNQGRDMTKIRSHRDYLKQVGFVNIGEKETPVPTSPWAKDRKSKKMGYFLGSSMLSALEPYRKTIGSAGLSPEEIDELAAAVKQELLDLRNHWFMPACVIYAQKPFNQEYGSGGQTHFKQEPGKP</sequence>
<dbReference type="Pfam" id="PF13489">
    <property type="entry name" value="Methyltransf_23"/>
    <property type="match status" value="1"/>
</dbReference>
<accession>A0A9P9WJ07</accession>
<dbReference type="GO" id="GO:0008168">
    <property type="term" value="F:methyltransferase activity"/>
    <property type="evidence" value="ECO:0007669"/>
    <property type="project" value="TreeGrafter"/>
</dbReference>